<keyword evidence="2" id="KW-0904">Protein phosphatase</keyword>
<feature type="domain" description="Tyrosine specific protein phosphatases" evidence="4">
    <location>
        <begin position="4"/>
        <end position="58"/>
    </location>
</feature>
<dbReference type="PROSITE" id="PS00383">
    <property type="entry name" value="TYR_PHOSPHATASE_1"/>
    <property type="match status" value="1"/>
</dbReference>
<dbReference type="PROSITE" id="PS50054">
    <property type="entry name" value="TYR_PHOSPHATASE_DUAL"/>
    <property type="match status" value="1"/>
</dbReference>
<dbReference type="InterPro" id="IPR000387">
    <property type="entry name" value="Tyr_Pase_dom"/>
</dbReference>
<keyword evidence="1" id="KW-0378">Hydrolase</keyword>
<dbReference type="InterPro" id="IPR020422">
    <property type="entry name" value="TYR_PHOSPHATASE_DUAL_dom"/>
</dbReference>
<dbReference type="InterPro" id="IPR043587">
    <property type="entry name" value="Phosphatase_SSH-like"/>
</dbReference>
<evidence type="ECO:0000256" key="1">
    <source>
        <dbReference type="ARBA" id="ARBA00022801"/>
    </source>
</evidence>
<dbReference type="InterPro" id="IPR029021">
    <property type="entry name" value="Prot-tyrosine_phosphatase-like"/>
</dbReference>
<protein>
    <submittedName>
        <fullName evidence="6">Dual specificity phosphatase</fullName>
    </submittedName>
</protein>
<reference evidence="6" key="1">
    <citation type="submission" date="2022-11" db="UniProtKB">
        <authorList>
            <consortium name="WormBaseParasite"/>
        </authorList>
    </citation>
    <scope>IDENTIFICATION</scope>
</reference>
<dbReference type="PROSITE" id="PS50056">
    <property type="entry name" value="TYR_PHOSPHATASE_2"/>
    <property type="match status" value="1"/>
</dbReference>
<dbReference type="InterPro" id="IPR000340">
    <property type="entry name" value="Dual-sp_phosphatase_cat-dom"/>
</dbReference>
<accession>A0A915EG71</accession>
<dbReference type="Pfam" id="PF00782">
    <property type="entry name" value="DSPc"/>
    <property type="match status" value="1"/>
</dbReference>
<dbReference type="Proteomes" id="UP000887574">
    <property type="component" value="Unplaced"/>
</dbReference>
<dbReference type="WBParaSite" id="jg6339">
    <property type="protein sequence ID" value="jg6339"/>
    <property type="gene ID" value="jg6339"/>
</dbReference>
<dbReference type="GO" id="GO:0004721">
    <property type="term" value="F:phosphoprotein phosphatase activity"/>
    <property type="evidence" value="ECO:0007669"/>
    <property type="project" value="UniProtKB-KW"/>
</dbReference>
<dbReference type="GO" id="GO:0030837">
    <property type="term" value="P:negative regulation of actin filament polymerization"/>
    <property type="evidence" value="ECO:0007669"/>
    <property type="project" value="InterPro"/>
</dbReference>
<dbReference type="PANTHER" id="PTHR45864:SF2">
    <property type="entry name" value="PROTEIN PHOSPHATASE SLINGSHOT"/>
    <property type="match status" value="1"/>
</dbReference>
<keyword evidence="5" id="KW-1185">Reference proteome</keyword>
<dbReference type="InterPro" id="IPR016130">
    <property type="entry name" value="Tyr_Pase_AS"/>
</dbReference>
<dbReference type="SUPFAM" id="SSF52799">
    <property type="entry name" value="(Phosphotyrosine protein) phosphatases II"/>
    <property type="match status" value="1"/>
</dbReference>
<dbReference type="SMART" id="SM00195">
    <property type="entry name" value="DSPc"/>
    <property type="match status" value="1"/>
</dbReference>
<dbReference type="GO" id="GO:0003779">
    <property type="term" value="F:actin binding"/>
    <property type="evidence" value="ECO:0007669"/>
    <property type="project" value="InterPro"/>
</dbReference>
<dbReference type="Gene3D" id="3.90.190.10">
    <property type="entry name" value="Protein tyrosine phosphatase superfamily"/>
    <property type="match status" value="1"/>
</dbReference>
<proteinExistence type="predicted"/>
<evidence type="ECO:0000256" key="2">
    <source>
        <dbReference type="ARBA" id="ARBA00022912"/>
    </source>
</evidence>
<evidence type="ECO:0000259" key="3">
    <source>
        <dbReference type="PROSITE" id="PS50054"/>
    </source>
</evidence>
<evidence type="ECO:0000313" key="6">
    <source>
        <dbReference type="WBParaSite" id="jg6339"/>
    </source>
</evidence>
<evidence type="ECO:0000313" key="5">
    <source>
        <dbReference type="Proteomes" id="UP000887574"/>
    </source>
</evidence>
<sequence length="326" mass="36040">MHWQKTYDFIKEAKDKGSAVLVHCKKGISRSSSTVIAYIMKEYGWSLESSLNYVKDKRNCITPNKGFMEQLMTFHGVLSASSNRHSAFFNPGAVASVVDTLQPNSLTSTAAAAGEIQKLTRQLSSSPVASNNQTLPQLLHKRPWMSIVRHKSSGTITSAKNFFGSKCSTNALSGDWTSKKRASSLVDSNTYANRGKVKQHKENFENRLKNFKGKTQTATSFVTSIAKEISRLSISMSAAQNDNTNHASLKKAQNKVKAYNNKSILEISQQHKRNVKTLVNEFERGIIVPAASDGVKLRSVSKRESSLCNENLIIDRTVFTAQVSLS</sequence>
<feature type="domain" description="Tyrosine-protein phosphatase" evidence="3">
    <location>
        <begin position="1"/>
        <end position="80"/>
    </location>
</feature>
<dbReference type="AlphaFoldDB" id="A0A915EG71"/>
<evidence type="ECO:0000259" key="4">
    <source>
        <dbReference type="PROSITE" id="PS50056"/>
    </source>
</evidence>
<organism evidence="5 6">
    <name type="scientific">Ditylenchus dipsaci</name>
    <dbReference type="NCBI Taxonomy" id="166011"/>
    <lineage>
        <taxon>Eukaryota</taxon>
        <taxon>Metazoa</taxon>
        <taxon>Ecdysozoa</taxon>
        <taxon>Nematoda</taxon>
        <taxon>Chromadorea</taxon>
        <taxon>Rhabditida</taxon>
        <taxon>Tylenchina</taxon>
        <taxon>Tylenchomorpha</taxon>
        <taxon>Sphaerularioidea</taxon>
        <taxon>Anguinidae</taxon>
        <taxon>Anguininae</taxon>
        <taxon>Ditylenchus</taxon>
    </lineage>
</organism>
<dbReference type="PANTHER" id="PTHR45864">
    <property type="entry name" value="SLINGSHOT PROTEIN PHOSPHATASE HOMOLOG"/>
    <property type="match status" value="1"/>
</dbReference>
<name>A0A915EG71_9BILA</name>